<dbReference type="HOGENOM" id="CLU_1520416_0_0_1"/>
<feature type="region of interest" description="Disordered" evidence="1">
    <location>
        <begin position="52"/>
        <end position="82"/>
    </location>
</feature>
<feature type="compositionally biased region" description="Polar residues" evidence="1">
    <location>
        <begin position="17"/>
        <end position="33"/>
    </location>
</feature>
<dbReference type="InParanoid" id="M1DMZ6"/>
<keyword evidence="3" id="KW-1185">Reference proteome</keyword>
<evidence type="ECO:0000256" key="1">
    <source>
        <dbReference type="SAM" id="MobiDB-lite"/>
    </source>
</evidence>
<organism evidence="2 3">
    <name type="scientific">Solanum tuberosum</name>
    <name type="common">Potato</name>
    <dbReference type="NCBI Taxonomy" id="4113"/>
    <lineage>
        <taxon>Eukaryota</taxon>
        <taxon>Viridiplantae</taxon>
        <taxon>Streptophyta</taxon>
        <taxon>Embryophyta</taxon>
        <taxon>Tracheophyta</taxon>
        <taxon>Spermatophyta</taxon>
        <taxon>Magnoliopsida</taxon>
        <taxon>eudicotyledons</taxon>
        <taxon>Gunneridae</taxon>
        <taxon>Pentapetalae</taxon>
        <taxon>asterids</taxon>
        <taxon>lamiids</taxon>
        <taxon>Solanales</taxon>
        <taxon>Solanaceae</taxon>
        <taxon>Solanoideae</taxon>
        <taxon>Solaneae</taxon>
        <taxon>Solanum</taxon>
    </lineage>
</organism>
<evidence type="ECO:0000313" key="2">
    <source>
        <dbReference type="EnsemblPlants" id="PGSC0003DMT400091597"/>
    </source>
</evidence>
<dbReference type="Proteomes" id="UP000011115">
    <property type="component" value="Unassembled WGS sequence"/>
</dbReference>
<feature type="region of interest" description="Disordered" evidence="1">
    <location>
        <begin position="102"/>
        <end position="131"/>
    </location>
</feature>
<name>M1DMZ6_SOLTU</name>
<reference evidence="3" key="1">
    <citation type="journal article" date="2011" name="Nature">
        <title>Genome sequence and analysis of the tuber crop potato.</title>
        <authorList>
            <consortium name="The Potato Genome Sequencing Consortium"/>
        </authorList>
    </citation>
    <scope>NUCLEOTIDE SEQUENCE [LARGE SCALE GENOMIC DNA]</scope>
    <source>
        <strain evidence="3">cv. DM1-3 516 R44</strain>
    </source>
</reference>
<dbReference type="PaxDb" id="4113-PGSC0003DMT400091597"/>
<proteinExistence type="predicted"/>
<protein>
    <submittedName>
        <fullName evidence="2">Gag-pol polyprotein</fullName>
    </submittedName>
</protein>
<evidence type="ECO:0000313" key="3">
    <source>
        <dbReference type="Proteomes" id="UP000011115"/>
    </source>
</evidence>
<feature type="region of interest" description="Disordered" evidence="1">
    <location>
        <begin position="17"/>
        <end position="39"/>
    </location>
</feature>
<reference evidence="2" key="2">
    <citation type="submission" date="2015-06" db="UniProtKB">
        <authorList>
            <consortium name="EnsemblPlants"/>
        </authorList>
    </citation>
    <scope>IDENTIFICATION</scope>
    <source>
        <strain evidence="2">DM1-3 516 R44</strain>
    </source>
</reference>
<dbReference type="AlphaFoldDB" id="M1DMZ6"/>
<sequence>MIILKGLVSPGVLPSSHSANGSTFGQPPHSTTVPRVDGALGTNSFFHPLLGPVMTGRPARRNVDPQDQGVPNAPEVQPLGEVSNDEFRDATWMLSQVVANEAGQQKEVQQDVADTSRIPAPPDIIGPRGATSGTCGGANCLYAITTRQKQENSPDVVTGMIKVFTFDVYMSRPNGTP</sequence>
<dbReference type="EnsemblPlants" id="PGSC0003DMT400091597">
    <property type="protein sequence ID" value="PGSC0003DMT400091597"/>
    <property type="gene ID" value="PGSC0003DMG400041168"/>
</dbReference>
<accession>M1DMZ6</accession>
<dbReference type="Gramene" id="PGSC0003DMT400091597">
    <property type="protein sequence ID" value="PGSC0003DMT400091597"/>
    <property type="gene ID" value="PGSC0003DMG400041168"/>
</dbReference>